<dbReference type="PANTHER" id="PTHR11227">
    <property type="entry name" value="WD-REPEAT PROTEIN INTERACTING WITH PHOSPHOINOSIDES WIPI -RELATED"/>
    <property type="match status" value="1"/>
</dbReference>
<reference evidence="4" key="1">
    <citation type="submission" date="2016-10" db="EMBL/GenBank/DDBJ databases">
        <authorList>
            <person name="Benchimol M."/>
            <person name="Almeida L.G."/>
            <person name="Vasconcelos A.T."/>
            <person name="Perreira-Neves A."/>
            <person name="Rosa I.A."/>
            <person name="Tasca T."/>
            <person name="Bogo M.R."/>
            <person name="de Souza W."/>
        </authorList>
    </citation>
    <scope>NUCLEOTIDE SEQUENCE [LARGE SCALE GENOMIC DNA]</scope>
    <source>
        <strain evidence="4">K</strain>
    </source>
</reference>
<protein>
    <submittedName>
        <fullName evidence="4">Autophagy protein</fullName>
    </submittedName>
</protein>
<dbReference type="EMBL" id="MLAK01000068">
    <property type="protein sequence ID" value="OHT16834.1"/>
    <property type="molecule type" value="Genomic_DNA"/>
</dbReference>
<dbReference type="GO" id="GO:0005737">
    <property type="term" value="C:cytoplasm"/>
    <property type="evidence" value="ECO:0007669"/>
    <property type="project" value="UniProtKB-ARBA"/>
</dbReference>
<dbReference type="SMART" id="SM00320">
    <property type="entry name" value="WD40"/>
    <property type="match status" value="2"/>
</dbReference>
<dbReference type="InterPro" id="IPR048720">
    <property type="entry name" value="PROPPIN"/>
</dbReference>
<dbReference type="InterPro" id="IPR036322">
    <property type="entry name" value="WD40_repeat_dom_sf"/>
</dbReference>
<organism evidence="4 5">
    <name type="scientific">Tritrichomonas foetus</name>
    <dbReference type="NCBI Taxonomy" id="1144522"/>
    <lineage>
        <taxon>Eukaryota</taxon>
        <taxon>Metamonada</taxon>
        <taxon>Parabasalia</taxon>
        <taxon>Tritrichomonadida</taxon>
        <taxon>Tritrichomonadidae</taxon>
        <taxon>Tritrichomonas</taxon>
    </lineage>
</organism>
<name>A0A1J4L096_9EUKA</name>
<keyword evidence="1" id="KW-0853">WD repeat</keyword>
<dbReference type="GeneID" id="94831633"/>
<evidence type="ECO:0000256" key="3">
    <source>
        <dbReference type="ARBA" id="ARBA00025740"/>
    </source>
</evidence>
<dbReference type="RefSeq" id="XP_068369970.1">
    <property type="nucleotide sequence ID" value="XM_068496929.1"/>
</dbReference>
<dbReference type="VEuPathDB" id="TrichDB:TRFO_12922"/>
<accession>A0A1J4L096</accession>
<keyword evidence="5" id="KW-1185">Reference proteome</keyword>
<dbReference type="SUPFAM" id="SSF50978">
    <property type="entry name" value="WD40 repeat-like"/>
    <property type="match status" value="1"/>
</dbReference>
<keyword evidence="2" id="KW-0677">Repeat</keyword>
<dbReference type="AlphaFoldDB" id="A0A1J4L096"/>
<dbReference type="OrthoDB" id="1667587at2759"/>
<dbReference type="Pfam" id="PF21032">
    <property type="entry name" value="PROPPIN"/>
    <property type="match status" value="1"/>
</dbReference>
<evidence type="ECO:0000313" key="5">
    <source>
        <dbReference type="Proteomes" id="UP000179807"/>
    </source>
</evidence>
<evidence type="ECO:0000256" key="1">
    <source>
        <dbReference type="ARBA" id="ARBA00022574"/>
    </source>
</evidence>
<evidence type="ECO:0000256" key="2">
    <source>
        <dbReference type="ARBA" id="ARBA00022737"/>
    </source>
</evidence>
<gene>
    <name evidence="4" type="ORF">TRFO_12922</name>
</gene>
<dbReference type="InterPro" id="IPR015943">
    <property type="entry name" value="WD40/YVTN_repeat-like_dom_sf"/>
</dbReference>
<dbReference type="Gene3D" id="2.130.10.10">
    <property type="entry name" value="YVTN repeat-like/Quinoprotein amine dehydrogenase"/>
    <property type="match status" value="1"/>
</dbReference>
<comment type="similarity">
    <text evidence="3">Belongs to the WD repeat PROPPIN family.</text>
</comment>
<dbReference type="Proteomes" id="UP000179807">
    <property type="component" value="Unassembled WGS sequence"/>
</dbReference>
<evidence type="ECO:0000313" key="4">
    <source>
        <dbReference type="EMBL" id="OHT16834.1"/>
    </source>
</evidence>
<proteinExistence type="inferred from homology"/>
<sequence>MRFLKRLVSRMRLKTTIFYLKILTIKIHSNIDDKTRKFMTSRFPINVVKFTPRAQSLCISLSNGFAIFTLDPLKKKIHRTFDDQSFGSAISLFDSSITVCSVNIGSPSVIEKMLCVYNESLGRVVFEVQSPEPIKDIFMLNKMFAFATKSEFRLYSFDPPMLYSQYKTNTNEQTPCDLIELGESFVLALIGRTPGTVRIIRNDKVDKPDLSISAHSHPITLLKLNYDGTLVATASSLGTVVKLYNTKTGSLIGQFRRGTLAAEIQSISFSPGSELLAVSSSKGTIHVFSISALYSGANEIRSDMKATCTSLGSPVLCFASNRLLYAASASGLIATFTVSEATKTISCTNTESFVDLLTLK</sequence>
<dbReference type="InterPro" id="IPR001680">
    <property type="entry name" value="WD40_rpt"/>
</dbReference>
<comment type="caution">
    <text evidence="4">The sequence shown here is derived from an EMBL/GenBank/DDBJ whole genome shotgun (WGS) entry which is preliminary data.</text>
</comment>